<dbReference type="Proteomes" id="UP000016521">
    <property type="component" value="Chromosome I"/>
</dbReference>
<reference evidence="1 2" key="1">
    <citation type="submission" date="2015-06" db="EMBL/GenBank/DDBJ databases">
        <authorList>
            <person name="Xie B.-B."/>
            <person name="Rong J.-C."/>
            <person name="Qin Q.-L."/>
            <person name="Zhang Y.-Z."/>
        </authorList>
    </citation>
    <scope>NUCLEOTIDE SEQUENCE [LARGE SCALE GENOMIC DNA]</scope>
    <source>
        <strain evidence="1 2">JCM 20779</strain>
    </source>
</reference>
<name>A0ABM6NJ70_PSEO7</name>
<dbReference type="InterPro" id="IPR007817">
    <property type="entry name" value="Isocyanide_synthase_DIT1"/>
</dbReference>
<gene>
    <name evidence="1" type="ORF">PPIS_a4200</name>
</gene>
<evidence type="ECO:0008006" key="3">
    <source>
        <dbReference type="Google" id="ProtNLM"/>
    </source>
</evidence>
<dbReference type="RefSeq" id="WP_010368730.1">
    <property type="nucleotide sequence ID" value="NZ_CP011924.1"/>
</dbReference>
<protein>
    <recommendedName>
        <fullName evidence="3">Pyoverdine biosynthesis protein PvcA</fullName>
    </recommendedName>
</protein>
<dbReference type="PANTHER" id="PTHR37285:SF5">
    <property type="entry name" value="SPORE WALL MATURATION PROTEIN DIT1"/>
    <property type="match status" value="1"/>
</dbReference>
<dbReference type="EMBL" id="CP011924">
    <property type="protein sequence ID" value="ATD08860.1"/>
    <property type="molecule type" value="Genomic_DNA"/>
</dbReference>
<proteinExistence type="predicted"/>
<dbReference type="PANTHER" id="PTHR37285">
    <property type="entry name" value="SPORE WALL MATURATION PROTEIN DIT1"/>
    <property type="match status" value="1"/>
</dbReference>
<evidence type="ECO:0000313" key="1">
    <source>
        <dbReference type="EMBL" id="ATD08860.1"/>
    </source>
</evidence>
<keyword evidence="2" id="KW-1185">Reference proteome</keyword>
<sequence length="328" mass="37715">MSNQNVAELSRQILQLVFRERKLVESEVSQADENREYLSEDELYPHLDKIERMVAKGEPITMVLPAYPGKSPNRNKTLSKYPDLAEKHSIDMLHVLCDRIEKIYSPGVKVLICSDGYVFSDLVRIPDTDVHSYTEAIKEYYSSNYPTQFDFYDIKDAFPEIKCLDAMREELMIRYGESLVSLTNRSQSEKETRSMYQGITKFLFEDFLGLVEFAGVSKTQVQKAAKSTALRVILRSNAWSKLLEVRYPEALRLSIHPQFRISQKIGIKLANSADCWRTPWHSVAVLKKDQIHLAHRNMVSESSHRLMFSQGAPSHYVMSWENGAAAHV</sequence>
<evidence type="ECO:0000313" key="2">
    <source>
        <dbReference type="Proteomes" id="UP000016521"/>
    </source>
</evidence>
<organism evidence="1 2">
    <name type="scientific">Pseudoalteromonas piscicida</name>
    <dbReference type="NCBI Taxonomy" id="43662"/>
    <lineage>
        <taxon>Bacteria</taxon>
        <taxon>Pseudomonadati</taxon>
        <taxon>Pseudomonadota</taxon>
        <taxon>Gammaproteobacteria</taxon>
        <taxon>Alteromonadales</taxon>
        <taxon>Pseudoalteromonadaceae</taxon>
        <taxon>Pseudoalteromonas</taxon>
    </lineage>
</organism>
<accession>A0ABM6NJ70</accession>
<dbReference type="Pfam" id="PF05141">
    <property type="entry name" value="DIT1_PvcA"/>
    <property type="match status" value="1"/>
</dbReference>